<reference evidence="2" key="1">
    <citation type="submission" date="2021-04" db="EMBL/GenBank/DDBJ databases">
        <title>Genomic sequence of Actinosynnema pretiosum subsp. pretiosum ATCC 31280 (C-14919).</title>
        <authorList>
            <person name="Bai L."/>
            <person name="Wang X."/>
            <person name="Xiao Y."/>
        </authorList>
    </citation>
    <scope>NUCLEOTIDE SEQUENCE</scope>
    <source>
        <strain evidence="2">ATCC 31280</strain>
    </source>
</reference>
<evidence type="ECO:0000313" key="3">
    <source>
        <dbReference type="Proteomes" id="UP000677152"/>
    </source>
</evidence>
<dbReference type="AlphaFoldDB" id="A0AA45L5J6"/>
<feature type="region of interest" description="Disordered" evidence="1">
    <location>
        <begin position="283"/>
        <end position="307"/>
    </location>
</feature>
<dbReference type="EMBL" id="CP073249">
    <property type="protein sequence ID" value="QUF03969.1"/>
    <property type="molecule type" value="Genomic_DNA"/>
</dbReference>
<evidence type="ECO:0000313" key="2">
    <source>
        <dbReference type="EMBL" id="QUF03969.1"/>
    </source>
</evidence>
<protein>
    <submittedName>
        <fullName evidence="2">Phage portal protein</fullName>
    </submittedName>
</protein>
<dbReference type="InterPro" id="IPR021145">
    <property type="entry name" value="Portal_protein_SPP1_Gp6-like"/>
</dbReference>
<gene>
    <name evidence="2" type="ORF">KCV87_32220</name>
</gene>
<dbReference type="Pfam" id="PF05133">
    <property type="entry name" value="SPP1_portal"/>
    <property type="match status" value="1"/>
</dbReference>
<dbReference type="Proteomes" id="UP000677152">
    <property type="component" value="Chromosome"/>
</dbReference>
<accession>A0AA45L5J6</accession>
<organism evidence="2 3">
    <name type="scientific">Actinosynnema pretiosum subsp. pretiosum</name>
    <dbReference type="NCBI Taxonomy" id="103721"/>
    <lineage>
        <taxon>Bacteria</taxon>
        <taxon>Bacillati</taxon>
        <taxon>Actinomycetota</taxon>
        <taxon>Actinomycetes</taxon>
        <taxon>Pseudonocardiales</taxon>
        <taxon>Pseudonocardiaceae</taxon>
        <taxon>Actinosynnema</taxon>
    </lineage>
</organism>
<proteinExistence type="predicted"/>
<evidence type="ECO:0000256" key="1">
    <source>
        <dbReference type="SAM" id="MobiDB-lite"/>
    </source>
</evidence>
<name>A0AA45L5J6_9PSEU</name>
<sequence length="500" mass="54822">MDPRTAAECRELGLYELGRRRPDLDRWKGYATGTGQDRPYAPDGVSQEYLQLREMSMAPWLDLVEKTAVQRQAVDGFRTNTDGRPDEEADAAAWAIWRANQLHGRQSMVYSDRMVYGQGIVSVWPQQGALPLITPESPRRVFLFPHDDNPFRIGWALKHWTTKAPSRTGGQPQWTDVEHAVVYDETSWIRYRRTAMAGGAGWLGGGWTLVASGQHPHGIPFVAFPNDQDSEGNCYSEIERLIPLQDSINTTRFCLMLAMQFAAFRQRGVIGFDPLMRDAEGKPIPQVDSEGRPIIDPITGQPKPLMSATPRAGVDRTWVFPGADTKIFEFSESDLRAYAEIMSAHVQQLSATAQTPPHYLLGQLANLSADALTAAETTLTRKVAAACTTDAAAWEEVMGKAALLTGSGAKPFATQAVWRKTESVSIGQVVDAINKLVGGPVLAPESGREMIPGATPQDQERWRAQFAQHQASAAARLAGGDLASVLTMPKFQQPGEPVAA</sequence>